<feature type="domain" description="RecJ OB" evidence="8">
    <location>
        <begin position="431"/>
        <end position="536"/>
    </location>
</feature>
<dbReference type="InterPro" id="IPR038763">
    <property type="entry name" value="DHH_sf"/>
</dbReference>
<dbReference type="Pfam" id="PF02272">
    <property type="entry name" value="DHHA1"/>
    <property type="match status" value="1"/>
</dbReference>
<dbReference type="InterPro" id="IPR051673">
    <property type="entry name" value="SSDNA_exonuclease_RecJ"/>
</dbReference>
<reference evidence="9" key="1">
    <citation type="journal article" date="2022" name="Int. J. Syst. Evol. Microbiol.">
        <title>Pseudomonas aegrilactucae sp. nov. and Pseudomonas morbosilactucae sp. nov., pathogens causing bacterial rot of lettuce in Japan.</title>
        <authorList>
            <person name="Sawada H."/>
            <person name="Fujikawa T."/>
            <person name="Satou M."/>
        </authorList>
    </citation>
    <scope>NUCLEOTIDE SEQUENCE</scope>
    <source>
        <strain evidence="9">0166_1</strain>
    </source>
</reference>
<protein>
    <recommendedName>
        <fullName evidence="2">Single-stranded-DNA-specific exonuclease RecJ</fullName>
    </recommendedName>
</protein>
<dbReference type="Pfam" id="PF17768">
    <property type="entry name" value="RecJ_OB"/>
    <property type="match status" value="1"/>
</dbReference>
<evidence type="ECO:0000259" key="8">
    <source>
        <dbReference type="Pfam" id="PF17768"/>
    </source>
</evidence>
<dbReference type="NCBIfam" id="TIGR00644">
    <property type="entry name" value="recJ"/>
    <property type="match status" value="1"/>
</dbReference>
<evidence type="ECO:0000256" key="2">
    <source>
        <dbReference type="ARBA" id="ARBA00019841"/>
    </source>
</evidence>
<dbReference type="GO" id="GO:0006310">
    <property type="term" value="P:DNA recombination"/>
    <property type="evidence" value="ECO:0007669"/>
    <property type="project" value="InterPro"/>
</dbReference>
<keyword evidence="10" id="KW-1185">Reference proteome</keyword>
<proteinExistence type="inferred from homology"/>
<dbReference type="Gene3D" id="3.10.310.30">
    <property type="match status" value="1"/>
</dbReference>
<evidence type="ECO:0000259" key="7">
    <source>
        <dbReference type="Pfam" id="PF02272"/>
    </source>
</evidence>
<dbReference type="GO" id="GO:0008409">
    <property type="term" value="F:5'-3' exonuclease activity"/>
    <property type="evidence" value="ECO:0007669"/>
    <property type="project" value="InterPro"/>
</dbReference>
<dbReference type="InterPro" id="IPR001667">
    <property type="entry name" value="DDH_dom"/>
</dbReference>
<evidence type="ECO:0000256" key="1">
    <source>
        <dbReference type="ARBA" id="ARBA00005915"/>
    </source>
</evidence>
<dbReference type="GO" id="GO:0003676">
    <property type="term" value="F:nucleic acid binding"/>
    <property type="evidence" value="ECO:0007669"/>
    <property type="project" value="InterPro"/>
</dbReference>
<keyword evidence="3" id="KW-0540">Nuclease</keyword>
<accession>A0A9E7C1Q0</accession>
<keyword evidence="4" id="KW-0378">Hydrolase</keyword>
<gene>
    <name evidence="9" type="ORF">DSM104329_03233</name>
</gene>
<dbReference type="GO" id="GO:0006281">
    <property type="term" value="P:DNA repair"/>
    <property type="evidence" value="ECO:0007669"/>
    <property type="project" value="InterPro"/>
</dbReference>
<sequence>MRQLEEELGLSHVTAQVLVRRGFGDPASARAWLAADERHPPSAFAGMDEAVALVRRHVEAGSAIAIHGDYDVDGVCSTAILVRALRSLGAAPSWYLPSRSEDGYGLRAHTVARLAASGVKLLITADCAITAVEEVAAARAAGMEVLVTDHHAPRADGALPDAPIVHPSLCGYPCPDLCAAGVAHKLAEALGAPTAAEDLDLVALATVADVVSLRGENRRLVREGLQALRTTSKPGLRALMAVTRCDVPHLDARAVAFRLAPRINAAGRLQRADAGLELVLTADPDRALAVAEELDRVNHERRQVEQHMLFEAEAQVRDQAGAIAHVVAAEGWHPGVAGIVASRLAERHHRPAVVIALDGEGGATGSARSIPAFDLLGGLNACAEHLRRHGGHRAAAGMEIDPAAIDAFRAAFCAHAESVLTADDLVPVQRVDAVASGGDVGHALAEELTRLEPFGQGNPSVTLLIPAAQLADARPMGEGGSHVRFSVHAGGVRARAVAFGCDGRLPVACDTPADVAVALELNHYNGSTEPRLVLRHAQRCTPAPIDVVGEPEDHLAAALDVVDGPLEPPEPVVVPLTRGAVDRRGVGVAGTLAALVASGEPVLAVCSDTAARLPALSERLGGFALASWPAVEADPALAAPYTHVVAIDPPHWRGGAAHATVLAWGVPELHFARQIHEREYRLRDSLAALYRALRDAGGAQGERLAELLRGPGRPRSAALAGRLLRVLTELELVELDRSAGAVRVPAAQRTELERSAAYRAYQRRLEEGLAWLSEPTADAAARAA</sequence>
<dbReference type="InterPro" id="IPR004610">
    <property type="entry name" value="RecJ"/>
</dbReference>
<dbReference type="PANTHER" id="PTHR30255:SF2">
    <property type="entry name" value="SINGLE-STRANDED-DNA-SPECIFIC EXONUCLEASE RECJ"/>
    <property type="match status" value="1"/>
</dbReference>
<evidence type="ECO:0000259" key="6">
    <source>
        <dbReference type="Pfam" id="PF01368"/>
    </source>
</evidence>
<evidence type="ECO:0000313" key="9">
    <source>
        <dbReference type="EMBL" id="UGS36822.1"/>
    </source>
</evidence>
<name>A0A9E7C1Q0_9ACTN</name>
<keyword evidence="5" id="KW-0269">Exonuclease</keyword>
<evidence type="ECO:0000313" key="10">
    <source>
        <dbReference type="Proteomes" id="UP001162834"/>
    </source>
</evidence>
<dbReference type="KEGG" id="sbae:DSM104329_03233"/>
<feature type="domain" description="DDH" evidence="6">
    <location>
        <begin position="64"/>
        <end position="206"/>
    </location>
</feature>
<dbReference type="Gene3D" id="3.90.1640.30">
    <property type="match status" value="1"/>
</dbReference>
<dbReference type="AlphaFoldDB" id="A0A9E7C1Q0"/>
<comment type="similarity">
    <text evidence="1">Belongs to the RecJ family.</text>
</comment>
<organism evidence="9 10">
    <name type="scientific">Capillimicrobium parvum</name>
    <dbReference type="NCBI Taxonomy" id="2884022"/>
    <lineage>
        <taxon>Bacteria</taxon>
        <taxon>Bacillati</taxon>
        <taxon>Actinomycetota</taxon>
        <taxon>Thermoleophilia</taxon>
        <taxon>Solirubrobacterales</taxon>
        <taxon>Capillimicrobiaceae</taxon>
        <taxon>Capillimicrobium</taxon>
    </lineage>
</organism>
<feature type="domain" description="DHHA1" evidence="7">
    <location>
        <begin position="328"/>
        <end position="413"/>
    </location>
</feature>
<evidence type="ECO:0000256" key="4">
    <source>
        <dbReference type="ARBA" id="ARBA00022801"/>
    </source>
</evidence>
<dbReference type="Pfam" id="PF01368">
    <property type="entry name" value="DHH"/>
    <property type="match status" value="1"/>
</dbReference>
<evidence type="ECO:0000256" key="5">
    <source>
        <dbReference type="ARBA" id="ARBA00022839"/>
    </source>
</evidence>
<dbReference type="InterPro" id="IPR041122">
    <property type="entry name" value="RecJ_OB"/>
</dbReference>
<dbReference type="InterPro" id="IPR003156">
    <property type="entry name" value="DHHA1_dom"/>
</dbReference>
<dbReference type="SUPFAM" id="SSF64182">
    <property type="entry name" value="DHH phosphoesterases"/>
    <property type="match status" value="1"/>
</dbReference>
<dbReference type="Proteomes" id="UP001162834">
    <property type="component" value="Chromosome"/>
</dbReference>
<dbReference type="PANTHER" id="PTHR30255">
    <property type="entry name" value="SINGLE-STRANDED-DNA-SPECIFIC EXONUCLEASE RECJ"/>
    <property type="match status" value="1"/>
</dbReference>
<dbReference type="EMBL" id="CP087164">
    <property type="protein sequence ID" value="UGS36822.1"/>
    <property type="molecule type" value="Genomic_DNA"/>
</dbReference>
<evidence type="ECO:0000256" key="3">
    <source>
        <dbReference type="ARBA" id="ARBA00022722"/>
    </source>
</evidence>